<feature type="transmembrane region" description="Helical" evidence="3">
    <location>
        <begin position="99"/>
        <end position="121"/>
    </location>
</feature>
<proteinExistence type="inferred from homology"/>
<keyword evidence="2" id="KW-0813">Transport</keyword>
<comment type="similarity">
    <text evidence="1 2">Belongs to the BioY family.</text>
</comment>
<dbReference type="EMBL" id="NJGC01000003">
    <property type="protein sequence ID" value="PAM73728.1"/>
    <property type="molecule type" value="Genomic_DNA"/>
</dbReference>
<comment type="subcellular location">
    <subcellularLocation>
        <location evidence="2">Cell membrane</location>
        <topology evidence="2">Multi-pass membrane protein</topology>
    </subcellularLocation>
</comment>
<sequence>MTPTSTQTLGTLDTTRWLRGQSNATKVLAVLFGTLVLTASSHVSVPMVPVPMTMQTLAVTLVGALYGWRLGGLTILVWLAQGALGLPVFAGGTGGLARFLGPTGGYLLAFPVAGALTGWLVERGWHGGRVVLAFAAMLIGNALCLLLGGAWLAAMVGVQKAIAVGVAPFVLGGVLKSVLGAAVLKAIDSGTRKAAHR</sequence>
<reference evidence="4 5" key="1">
    <citation type="submission" date="2017-06" db="EMBL/GenBank/DDBJ databases">
        <title>Genome sequencing and assembly of Stenotrophomonas maltophilia DF07.</title>
        <authorList>
            <person name="Iyer R."/>
        </authorList>
    </citation>
    <scope>NUCLEOTIDE SEQUENCE [LARGE SCALE GENOMIC DNA]</scope>
    <source>
        <strain evidence="4 5">DF07</strain>
    </source>
</reference>
<evidence type="ECO:0000256" key="3">
    <source>
        <dbReference type="SAM" id="Phobius"/>
    </source>
</evidence>
<keyword evidence="2 3" id="KW-0472">Membrane</keyword>
<protein>
    <recommendedName>
        <fullName evidence="2">Biotin transporter</fullName>
    </recommendedName>
</protein>
<feature type="transmembrane region" description="Helical" evidence="3">
    <location>
        <begin position="130"/>
        <end position="154"/>
    </location>
</feature>
<dbReference type="GO" id="GO:0005886">
    <property type="term" value="C:plasma membrane"/>
    <property type="evidence" value="ECO:0007669"/>
    <property type="project" value="UniProtKB-SubCell"/>
</dbReference>
<evidence type="ECO:0000256" key="1">
    <source>
        <dbReference type="ARBA" id="ARBA00010692"/>
    </source>
</evidence>
<gene>
    <name evidence="4" type="ORF">CEK00_04115</name>
</gene>
<dbReference type="Pfam" id="PF02632">
    <property type="entry name" value="BioY"/>
    <property type="match status" value="1"/>
</dbReference>
<keyword evidence="3" id="KW-0812">Transmembrane</keyword>
<dbReference type="PANTHER" id="PTHR34295:SF1">
    <property type="entry name" value="BIOTIN TRANSPORTER BIOY"/>
    <property type="match status" value="1"/>
</dbReference>
<evidence type="ECO:0000256" key="2">
    <source>
        <dbReference type="PIRNR" id="PIRNR016661"/>
    </source>
</evidence>
<dbReference type="Proteomes" id="UP000216433">
    <property type="component" value="Unassembled WGS sequence"/>
</dbReference>
<keyword evidence="3" id="KW-1133">Transmembrane helix</keyword>
<dbReference type="PIRSF" id="PIRSF016661">
    <property type="entry name" value="BioY"/>
    <property type="match status" value="1"/>
</dbReference>
<dbReference type="RefSeq" id="WP_095377306.1">
    <property type="nucleotide sequence ID" value="NZ_NJGC01000003.1"/>
</dbReference>
<dbReference type="PANTHER" id="PTHR34295">
    <property type="entry name" value="BIOTIN TRANSPORTER BIOY"/>
    <property type="match status" value="1"/>
</dbReference>
<dbReference type="GO" id="GO:0015225">
    <property type="term" value="F:biotin transmembrane transporter activity"/>
    <property type="evidence" value="ECO:0007669"/>
    <property type="project" value="UniProtKB-UniRule"/>
</dbReference>
<organism evidence="4 5">
    <name type="scientific">Stenotrophomonas maltophilia</name>
    <name type="common">Pseudomonas maltophilia</name>
    <name type="synonym">Xanthomonas maltophilia</name>
    <dbReference type="NCBI Taxonomy" id="40324"/>
    <lineage>
        <taxon>Bacteria</taxon>
        <taxon>Pseudomonadati</taxon>
        <taxon>Pseudomonadota</taxon>
        <taxon>Gammaproteobacteria</taxon>
        <taxon>Lysobacterales</taxon>
        <taxon>Lysobacteraceae</taxon>
        <taxon>Stenotrophomonas</taxon>
        <taxon>Stenotrophomonas maltophilia group</taxon>
    </lineage>
</organism>
<comment type="caution">
    <text evidence="4">The sequence shown here is derived from an EMBL/GenBank/DDBJ whole genome shotgun (WGS) entry which is preliminary data.</text>
</comment>
<dbReference type="Gene3D" id="1.10.1760.20">
    <property type="match status" value="1"/>
</dbReference>
<evidence type="ECO:0000313" key="4">
    <source>
        <dbReference type="EMBL" id="PAM73728.1"/>
    </source>
</evidence>
<dbReference type="InterPro" id="IPR003784">
    <property type="entry name" value="BioY"/>
</dbReference>
<keyword evidence="2" id="KW-1003">Cell membrane</keyword>
<feature type="transmembrane region" description="Helical" evidence="3">
    <location>
        <begin position="166"/>
        <end position="187"/>
    </location>
</feature>
<dbReference type="AlphaFoldDB" id="A0A270NQ65"/>
<feature type="transmembrane region" description="Helical" evidence="3">
    <location>
        <begin position="27"/>
        <end position="45"/>
    </location>
</feature>
<evidence type="ECO:0000313" key="5">
    <source>
        <dbReference type="Proteomes" id="UP000216433"/>
    </source>
</evidence>
<feature type="transmembrane region" description="Helical" evidence="3">
    <location>
        <begin position="57"/>
        <end position="79"/>
    </location>
</feature>
<name>A0A270NQ65_STEMA</name>
<accession>A0A270NQ65</accession>